<evidence type="ECO:0000313" key="4">
    <source>
        <dbReference type="Proteomes" id="UP000321947"/>
    </source>
</evidence>
<comment type="caution">
    <text evidence="1">The sequence shown here is derived from an EMBL/GenBank/DDBJ whole genome shotgun (WGS) entry which is preliminary data.</text>
</comment>
<name>A0A5A7TDP0_CUCMM</name>
<reference evidence="3 4" key="1">
    <citation type="submission" date="2019-08" db="EMBL/GenBank/DDBJ databases">
        <title>Draft genome sequences of two oriental melons (Cucumis melo L. var makuwa).</title>
        <authorList>
            <person name="Kwon S.-Y."/>
        </authorList>
    </citation>
    <scope>NUCLEOTIDE SEQUENCE [LARGE SCALE GENOMIC DNA]</scope>
    <source>
        <strain evidence="4">cv. Chang Bougi</strain>
        <strain evidence="3">cv. SW 3</strain>
        <tissue evidence="1">Leaf</tissue>
    </source>
</reference>
<evidence type="ECO:0000313" key="2">
    <source>
        <dbReference type="EMBL" id="TYK01756.1"/>
    </source>
</evidence>
<organism evidence="1 3">
    <name type="scientific">Cucumis melo var. makuwa</name>
    <name type="common">Oriental melon</name>
    <dbReference type="NCBI Taxonomy" id="1194695"/>
    <lineage>
        <taxon>Eukaryota</taxon>
        <taxon>Viridiplantae</taxon>
        <taxon>Streptophyta</taxon>
        <taxon>Embryophyta</taxon>
        <taxon>Tracheophyta</taxon>
        <taxon>Spermatophyta</taxon>
        <taxon>Magnoliopsida</taxon>
        <taxon>eudicotyledons</taxon>
        <taxon>Gunneridae</taxon>
        <taxon>Pentapetalae</taxon>
        <taxon>rosids</taxon>
        <taxon>fabids</taxon>
        <taxon>Cucurbitales</taxon>
        <taxon>Cucurbitaceae</taxon>
        <taxon>Benincaseae</taxon>
        <taxon>Cucumis</taxon>
    </lineage>
</organism>
<dbReference type="EMBL" id="SSTD01016048">
    <property type="protein sequence ID" value="TYK01756.1"/>
    <property type="molecule type" value="Genomic_DNA"/>
</dbReference>
<evidence type="ECO:0000313" key="3">
    <source>
        <dbReference type="Proteomes" id="UP000321393"/>
    </source>
</evidence>
<dbReference type="Proteomes" id="UP000321393">
    <property type="component" value="Unassembled WGS sequence"/>
</dbReference>
<sequence>MPNSKHVLVIDNGASADEGSLSGIGNSISTWKMGYTQYNNVYKLYNVVGPAQHSHRLCRSGARPALTTASLLRSTLNVNNGI</sequence>
<accession>A0A5A7TDP0</accession>
<dbReference type="Proteomes" id="UP000321947">
    <property type="component" value="Unassembled WGS sequence"/>
</dbReference>
<proteinExistence type="predicted"/>
<dbReference type="EMBL" id="SSTE01018396">
    <property type="protein sequence ID" value="KAA0039545.1"/>
    <property type="molecule type" value="Genomic_DNA"/>
</dbReference>
<evidence type="ECO:0000313" key="1">
    <source>
        <dbReference type="EMBL" id="KAA0039545.1"/>
    </source>
</evidence>
<dbReference type="AlphaFoldDB" id="A0A5A7TDP0"/>
<protein>
    <submittedName>
        <fullName evidence="1">Uncharacterized protein</fullName>
    </submittedName>
</protein>
<gene>
    <name evidence="2" type="ORF">E5676_scaffold775G00960</name>
    <name evidence="1" type="ORF">E6C27_scaffold744G00040</name>
</gene>